<dbReference type="GO" id="GO:0005886">
    <property type="term" value="C:plasma membrane"/>
    <property type="evidence" value="ECO:0007669"/>
    <property type="project" value="UniProtKB-SubCell"/>
</dbReference>
<comment type="subunit">
    <text evidence="21">Interacts with TIMP1 and ITGB1 and recruits TIMP1 to ITGB1. Interacts with CD9. Identified in a complex with CD9 and ITGB3. Interacts with PMEL. Interacts with KDR/VEGFR2; identified in a complex with ITGB1 and KDR/VEGFR2 and is required to recruit KDR to ITGB1 complexes. Interacts with SYT7.</text>
</comment>
<dbReference type="PANTHER" id="PTHR19282:SF544">
    <property type="entry name" value="TETRASPANIN"/>
    <property type="match status" value="1"/>
</dbReference>
<evidence type="ECO:0000256" key="7">
    <source>
        <dbReference type="ARBA" id="ARBA00006840"/>
    </source>
</evidence>
<feature type="transmembrane region" description="Helical" evidence="22">
    <location>
        <begin position="112"/>
        <end position="136"/>
    </location>
</feature>
<evidence type="ECO:0000256" key="17">
    <source>
        <dbReference type="ARBA" id="ARBA00023180"/>
    </source>
</evidence>
<keyword evidence="10" id="KW-0964">Secreted</keyword>
<dbReference type="InterPro" id="IPR008952">
    <property type="entry name" value="Tetraspanin_EC2_sf"/>
</dbReference>
<feature type="transmembrane region" description="Helical" evidence="22">
    <location>
        <begin position="84"/>
        <end position="105"/>
    </location>
</feature>
<protein>
    <recommendedName>
        <fullName evidence="22">Tetraspanin</fullName>
    </recommendedName>
</protein>
<keyword evidence="15 22" id="KW-0472">Membrane</keyword>
<dbReference type="InterPro" id="IPR018499">
    <property type="entry name" value="Tetraspanin/Peripherin"/>
</dbReference>
<evidence type="ECO:0000256" key="19">
    <source>
        <dbReference type="ARBA" id="ARBA00023288"/>
    </source>
</evidence>
<keyword evidence="16" id="KW-0564">Palmitate</keyword>
<dbReference type="EMBL" id="PZQS01000003">
    <property type="protein sequence ID" value="PVD34030.1"/>
    <property type="molecule type" value="Genomic_DNA"/>
</dbReference>
<dbReference type="PIRSF" id="PIRSF002419">
    <property type="entry name" value="Tetraspanin"/>
    <property type="match status" value="1"/>
</dbReference>
<keyword evidence="24" id="KW-1185">Reference proteome</keyword>
<dbReference type="CDD" id="cd03155">
    <property type="entry name" value="CD151_like_LEL"/>
    <property type="match status" value="1"/>
</dbReference>
<keyword evidence="14 22" id="KW-1133">Transmembrane helix</keyword>
<reference evidence="23 24" key="1">
    <citation type="submission" date="2018-04" db="EMBL/GenBank/DDBJ databases">
        <title>The genome of golden apple snail Pomacea canaliculata provides insight into stress tolerance and invasive adaptation.</title>
        <authorList>
            <person name="Liu C."/>
            <person name="Liu B."/>
            <person name="Ren Y."/>
            <person name="Zhang Y."/>
            <person name="Wang H."/>
            <person name="Li S."/>
            <person name="Jiang F."/>
            <person name="Yin L."/>
            <person name="Zhang G."/>
            <person name="Qian W."/>
            <person name="Fan W."/>
        </authorList>
    </citation>
    <scope>NUCLEOTIDE SEQUENCE [LARGE SCALE GENOMIC DNA]</scope>
    <source>
        <strain evidence="23">SZHN2017</strain>
        <tissue evidence="23">Muscle</tissue>
    </source>
</reference>
<evidence type="ECO:0000256" key="6">
    <source>
        <dbReference type="ARBA" id="ARBA00004656"/>
    </source>
</evidence>
<evidence type="ECO:0000256" key="22">
    <source>
        <dbReference type="RuleBase" id="RU361218"/>
    </source>
</evidence>
<dbReference type="GO" id="GO:0009986">
    <property type="term" value="C:cell surface"/>
    <property type="evidence" value="ECO:0007669"/>
    <property type="project" value="UniProtKB-SubCell"/>
</dbReference>
<accession>A0A2T7PKV1</accession>
<evidence type="ECO:0000256" key="18">
    <source>
        <dbReference type="ARBA" id="ARBA00023228"/>
    </source>
</evidence>
<dbReference type="FunFam" id="1.10.1450.10:FF:000019">
    <property type="entry name" value="Tetraspanin"/>
    <property type="match status" value="1"/>
</dbReference>
<dbReference type="InterPro" id="IPR000301">
    <property type="entry name" value="Tetraspanin_animals"/>
</dbReference>
<dbReference type="PRINTS" id="PR00259">
    <property type="entry name" value="TMFOUR"/>
</dbReference>
<keyword evidence="18" id="KW-0458">Lysosome</keyword>
<keyword evidence="8" id="KW-0813">Transport</keyword>
<evidence type="ECO:0000256" key="3">
    <source>
        <dbReference type="ARBA" id="ARBA00004241"/>
    </source>
</evidence>
<evidence type="ECO:0000313" key="23">
    <source>
        <dbReference type="EMBL" id="PVD34030.1"/>
    </source>
</evidence>
<keyword evidence="13" id="KW-0653">Protein transport</keyword>
<evidence type="ECO:0000313" key="24">
    <source>
        <dbReference type="Proteomes" id="UP000245119"/>
    </source>
</evidence>
<keyword evidence="17" id="KW-0325">Glycoprotein</keyword>
<evidence type="ECO:0000256" key="4">
    <source>
        <dbReference type="ARBA" id="ARBA00004613"/>
    </source>
</evidence>
<keyword evidence="19" id="KW-0449">Lipoprotein</keyword>
<evidence type="ECO:0000256" key="11">
    <source>
        <dbReference type="ARBA" id="ARBA00022692"/>
    </source>
</evidence>
<gene>
    <name evidence="23" type="ORF">C0Q70_05292</name>
</gene>
<dbReference type="GO" id="GO:0031902">
    <property type="term" value="C:late endosome membrane"/>
    <property type="evidence" value="ECO:0007669"/>
    <property type="project" value="UniProtKB-SubCell"/>
</dbReference>
<evidence type="ECO:0000256" key="2">
    <source>
        <dbReference type="ARBA" id="ARBA00004223"/>
    </source>
</evidence>
<evidence type="ECO:0000256" key="13">
    <source>
        <dbReference type="ARBA" id="ARBA00022927"/>
    </source>
</evidence>
<dbReference type="Gene3D" id="1.10.1450.10">
    <property type="entry name" value="Tetraspanin"/>
    <property type="match status" value="1"/>
</dbReference>
<dbReference type="AlphaFoldDB" id="A0A2T7PKV1"/>
<dbReference type="PANTHER" id="PTHR19282">
    <property type="entry name" value="TETRASPANIN"/>
    <property type="match status" value="1"/>
</dbReference>
<sequence length="272" mass="30400">MAKHTLHRSLNPPDDMAGTAVSVKNRRKETGCCSVTFLRSVLVVFNVIFWLTGLTFLGLGIWALASRHDYIGLLGNNTYSTTTFLFLSVGVLIILVGFMGCLGALRQIRCCLVSFAFLLLIIFILEAVSGVLAYLYENTIREELTRNLNKTLTENYYYNPGITKSADSMQEDFQCCGAQDYTDWQYSRWLGSEKTNNKVPDSCCISPSKGCGENSHPSNIYRKGCWQQLEQFLRSHLIVIGGVGLGFCCLQVFGIVFACCLARKIKVSKEFI</sequence>
<dbReference type="GO" id="GO:0005576">
    <property type="term" value="C:extracellular region"/>
    <property type="evidence" value="ECO:0007669"/>
    <property type="project" value="UniProtKB-SubCell"/>
</dbReference>
<evidence type="ECO:0000256" key="15">
    <source>
        <dbReference type="ARBA" id="ARBA00023136"/>
    </source>
</evidence>
<comment type="similarity">
    <text evidence="7 22">Belongs to the tetraspanin (TM4SF) family.</text>
</comment>
<organism evidence="23 24">
    <name type="scientific">Pomacea canaliculata</name>
    <name type="common">Golden apple snail</name>
    <dbReference type="NCBI Taxonomy" id="400727"/>
    <lineage>
        <taxon>Eukaryota</taxon>
        <taxon>Metazoa</taxon>
        <taxon>Spiralia</taxon>
        <taxon>Lophotrochozoa</taxon>
        <taxon>Mollusca</taxon>
        <taxon>Gastropoda</taxon>
        <taxon>Caenogastropoda</taxon>
        <taxon>Architaenioglossa</taxon>
        <taxon>Ampullarioidea</taxon>
        <taxon>Ampullariidae</taxon>
        <taxon>Pomacea</taxon>
    </lineage>
</organism>
<evidence type="ECO:0000256" key="1">
    <source>
        <dbReference type="ARBA" id="ARBA00004107"/>
    </source>
</evidence>
<dbReference type="GO" id="GO:0030154">
    <property type="term" value="P:cell differentiation"/>
    <property type="evidence" value="ECO:0007669"/>
    <property type="project" value="UniProtKB-ARBA"/>
</dbReference>
<name>A0A2T7PKV1_POMCA</name>
<evidence type="ECO:0000256" key="12">
    <source>
        <dbReference type="ARBA" id="ARBA00022753"/>
    </source>
</evidence>
<keyword evidence="11 22" id="KW-0812">Transmembrane</keyword>
<dbReference type="Proteomes" id="UP000245119">
    <property type="component" value="Linkage Group LG3"/>
</dbReference>
<dbReference type="GO" id="GO:0005765">
    <property type="term" value="C:lysosomal membrane"/>
    <property type="evidence" value="ECO:0007669"/>
    <property type="project" value="UniProtKB-SubCell"/>
</dbReference>
<dbReference type="SUPFAM" id="SSF48652">
    <property type="entry name" value="Tetraspanin"/>
    <property type="match status" value="1"/>
</dbReference>
<dbReference type="GO" id="GO:0015031">
    <property type="term" value="P:protein transport"/>
    <property type="evidence" value="ECO:0007669"/>
    <property type="project" value="UniProtKB-KW"/>
</dbReference>
<evidence type="ECO:0000256" key="14">
    <source>
        <dbReference type="ARBA" id="ARBA00022989"/>
    </source>
</evidence>
<comment type="subcellular location">
    <subcellularLocation>
        <location evidence="5">Cell membrane</location>
        <topology evidence="5">Multi-pass membrane protein</topology>
    </subcellularLocation>
    <subcellularLocation>
        <location evidence="3">Cell surface</location>
    </subcellularLocation>
    <subcellularLocation>
        <location evidence="1">Late endosome membrane</location>
        <topology evidence="1">Multi-pass membrane protein</topology>
    </subcellularLocation>
    <subcellularLocation>
        <location evidence="6">Lysosome membrane</location>
    </subcellularLocation>
    <subcellularLocation>
        <location evidence="2">Melanosome</location>
    </subcellularLocation>
    <subcellularLocation>
        <location evidence="22">Membrane</location>
        <topology evidence="22">Multi-pass membrane protein</topology>
    </subcellularLocation>
    <subcellularLocation>
        <location evidence="4">Secreted</location>
    </subcellularLocation>
</comment>
<evidence type="ECO:0000256" key="5">
    <source>
        <dbReference type="ARBA" id="ARBA00004651"/>
    </source>
</evidence>
<dbReference type="Pfam" id="PF00335">
    <property type="entry name" value="Tetraspanin"/>
    <property type="match status" value="1"/>
</dbReference>
<comment type="function">
    <text evidence="20">Functions as a cell surface receptor for TIMP1 and plays a role in the activation of cellular signaling cascades. Plays a role in the activation of ITGB1 and integrin signaling, leading to the activation of AKT, FAK/PTK2 and MAP kinases. Promotes cell survival, reorganization of the actin cytoskeleton, cell adhesion, spreading and migration, via its role in the activation of AKT and FAK/PTK2. Plays a role in VEGFA signaling via its role in regulating the internalization of KDR/VEGFR2. Plays a role in intracellular vesicular transport processes, and is required for normal trafficking of the PMEL luminal domain that is essential for the development and maturation of melanocytes. Plays a role in the adhesion of leukocytes onto endothelial cells via its role in the regulation of SELP trafficking. May play a role in mast cell degranulation in response to Ms4a2/FceRI stimulation, but not in mast cell degranulation in response to other stimuli.</text>
</comment>
<keyword evidence="12" id="KW-0967">Endosome</keyword>
<evidence type="ECO:0000256" key="20">
    <source>
        <dbReference type="ARBA" id="ARBA00043922"/>
    </source>
</evidence>
<evidence type="ECO:0000256" key="9">
    <source>
        <dbReference type="ARBA" id="ARBA00022475"/>
    </source>
</evidence>
<evidence type="ECO:0000256" key="10">
    <source>
        <dbReference type="ARBA" id="ARBA00022525"/>
    </source>
</evidence>
<dbReference type="OrthoDB" id="9993879at2759"/>
<evidence type="ECO:0000256" key="8">
    <source>
        <dbReference type="ARBA" id="ARBA00022448"/>
    </source>
</evidence>
<evidence type="ECO:0000256" key="21">
    <source>
        <dbReference type="ARBA" id="ARBA00046382"/>
    </source>
</evidence>
<feature type="transmembrane region" description="Helical" evidence="22">
    <location>
        <begin position="237"/>
        <end position="262"/>
    </location>
</feature>
<evidence type="ECO:0000256" key="16">
    <source>
        <dbReference type="ARBA" id="ARBA00023139"/>
    </source>
</evidence>
<comment type="caution">
    <text evidence="23">The sequence shown here is derived from an EMBL/GenBank/DDBJ whole genome shotgun (WGS) entry which is preliminary data.</text>
</comment>
<feature type="transmembrane region" description="Helical" evidence="22">
    <location>
        <begin position="36"/>
        <end position="64"/>
    </location>
</feature>
<proteinExistence type="inferred from homology"/>
<keyword evidence="9" id="KW-1003">Cell membrane</keyword>